<dbReference type="SUPFAM" id="SSF53850">
    <property type="entry name" value="Periplasmic binding protein-like II"/>
    <property type="match status" value="1"/>
</dbReference>
<dbReference type="PANTHER" id="PTHR43649">
    <property type="entry name" value="ARABINOSE-BINDING PROTEIN-RELATED"/>
    <property type="match status" value="1"/>
</dbReference>
<evidence type="ECO:0000313" key="3">
    <source>
        <dbReference type="EMBL" id="PPQ34502.1"/>
    </source>
</evidence>
<dbReference type="Gene3D" id="3.40.190.10">
    <property type="entry name" value="Periplasmic binding protein-like II"/>
    <property type="match status" value="2"/>
</dbReference>
<sequence length="444" mass="48493">MGKATRRSMLKLAAASAALPLVHIRSGRAAGKLSVAFWDHWVPSGNAVMKKQIADWAAKTQVEVQTDFITSVGQKNVLTIAAEHQAKTGHDIQAFPTWEVLNNADTLEPMDDVMKHLTGKYGPVNQVCEYLAKVKGNWLAVPTSSGTQYKGPCGRISVLKEKAGLDVVAMYPAREVHTRESDGWTWDAHYKAADACAKAGMPFAIGLGQTSDSVDTAGALFRAFGAELVDKDGNITVKSDKVRAVLEFGQTFVKVLPDDAVSYDDASNNRALIAGKSALIWNPPSAWAVAKRDAPKVAADCWTFSAPSGPDGRFVPYLPFFWGVWSFSRNKTAAKELITYLLQREPVEQRCTAVFGYDVPPFNSMLNFKVWQEVEPPKGTVYNYPIRPVHKATAHIAGMPAPSDIAVQIYNRGTMPTMLAKLKSGQSVDQVISWASDELEGFTR</sequence>
<accession>A0A2S6NIM0</accession>
<dbReference type="EMBL" id="NHRY01000108">
    <property type="protein sequence ID" value="PPQ34502.1"/>
    <property type="molecule type" value="Genomic_DNA"/>
</dbReference>
<proteinExistence type="inferred from homology"/>
<dbReference type="RefSeq" id="WP_104518836.1">
    <property type="nucleotide sequence ID" value="NZ_NHRY01000108.1"/>
</dbReference>
<name>A0A2S6NIM0_RHOGL</name>
<dbReference type="InterPro" id="IPR006059">
    <property type="entry name" value="SBP"/>
</dbReference>
<evidence type="ECO:0000313" key="4">
    <source>
        <dbReference type="Proteomes" id="UP000239724"/>
    </source>
</evidence>
<dbReference type="Pfam" id="PF13416">
    <property type="entry name" value="SBP_bac_8"/>
    <property type="match status" value="1"/>
</dbReference>
<reference evidence="3 4" key="1">
    <citation type="journal article" date="2018" name="Arch. Microbiol.">
        <title>New insights into the metabolic potential of the phototrophic purple bacterium Rhodopila globiformis DSM 161(T) from its draft genome sequence and evidence for a vanadium-dependent nitrogenase.</title>
        <authorList>
            <person name="Imhoff J.F."/>
            <person name="Rahn T."/>
            <person name="Kunzel S."/>
            <person name="Neulinger S.C."/>
        </authorList>
    </citation>
    <scope>NUCLEOTIDE SEQUENCE [LARGE SCALE GENOMIC DNA]</scope>
    <source>
        <strain evidence="3 4">DSM 161</strain>
    </source>
</reference>
<protein>
    <submittedName>
        <fullName evidence="3">ABC transporter substrate-binding protein</fullName>
    </submittedName>
</protein>
<evidence type="ECO:0000256" key="1">
    <source>
        <dbReference type="ARBA" id="ARBA00004418"/>
    </source>
</evidence>
<gene>
    <name evidence="3" type="ORF">CCS01_10670</name>
</gene>
<comment type="similarity">
    <text evidence="2">Belongs to the bacterial solute-binding protein 1 family.</text>
</comment>
<dbReference type="Proteomes" id="UP000239724">
    <property type="component" value="Unassembled WGS sequence"/>
</dbReference>
<organism evidence="3 4">
    <name type="scientific">Rhodopila globiformis</name>
    <name type="common">Rhodopseudomonas globiformis</name>
    <dbReference type="NCBI Taxonomy" id="1071"/>
    <lineage>
        <taxon>Bacteria</taxon>
        <taxon>Pseudomonadati</taxon>
        <taxon>Pseudomonadota</taxon>
        <taxon>Alphaproteobacteria</taxon>
        <taxon>Acetobacterales</taxon>
        <taxon>Acetobacteraceae</taxon>
        <taxon>Rhodopila</taxon>
    </lineage>
</organism>
<dbReference type="AlphaFoldDB" id="A0A2S6NIM0"/>
<comment type="caution">
    <text evidence="3">The sequence shown here is derived from an EMBL/GenBank/DDBJ whole genome shotgun (WGS) entry which is preliminary data.</text>
</comment>
<dbReference type="PANTHER" id="PTHR43649:SF30">
    <property type="entry name" value="ABC TRANSPORTER SUBSTRATE-BINDING PROTEIN"/>
    <property type="match status" value="1"/>
</dbReference>
<keyword evidence="4" id="KW-1185">Reference proteome</keyword>
<comment type="subcellular location">
    <subcellularLocation>
        <location evidence="1">Periplasm</location>
    </subcellularLocation>
</comment>
<dbReference type="InterPro" id="IPR050490">
    <property type="entry name" value="Bact_solute-bd_prot1"/>
</dbReference>
<dbReference type="GO" id="GO:0042597">
    <property type="term" value="C:periplasmic space"/>
    <property type="evidence" value="ECO:0007669"/>
    <property type="project" value="UniProtKB-SubCell"/>
</dbReference>
<dbReference type="OrthoDB" id="8133706at2"/>
<evidence type="ECO:0000256" key="2">
    <source>
        <dbReference type="ARBA" id="ARBA00008520"/>
    </source>
</evidence>